<dbReference type="EMBL" id="JI170726">
    <property type="protein sequence ID" value="ADY44739.1"/>
    <property type="molecule type" value="mRNA"/>
</dbReference>
<evidence type="ECO:0000256" key="6">
    <source>
        <dbReference type="RuleBase" id="RU000682"/>
    </source>
</evidence>
<keyword evidence="4 5" id="KW-0539">Nucleus</keyword>
<feature type="compositionally biased region" description="Basic and acidic residues" evidence="7">
    <location>
        <begin position="104"/>
        <end position="122"/>
    </location>
</feature>
<feature type="DNA-binding region" description="Homeobox" evidence="5">
    <location>
        <begin position="173"/>
        <end position="232"/>
    </location>
</feature>
<dbReference type="PANTHER" id="PTHR24329:SF543">
    <property type="entry name" value="FI01017P-RELATED"/>
    <property type="match status" value="1"/>
</dbReference>
<dbReference type="InterPro" id="IPR050649">
    <property type="entry name" value="Paired_Homeobox_TFs"/>
</dbReference>
<proteinExistence type="evidence at transcript level"/>
<name>F1L3N5_ASCSU</name>
<evidence type="ECO:0000256" key="5">
    <source>
        <dbReference type="PROSITE-ProRule" id="PRU00108"/>
    </source>
</evidence>
<evidence type="ECO:0000313" key="9">
    <source>
        <dbReference type="EMBL" id="ADY44739.1"/>
    </source>
</evidence>
<dbReference type="AlphaFoldDB" id="F1L3N5"/>
<sequence>MPEKIGGSSLPDPTTSVERSQPLAVNSFPFYLNPSMNMTQLLIEQQKVLLGQQQHTPTTAATANSSSTTAHNGFSVAALAASSESNTSLKSPFAIASLTSTEDSVNKRDEVEQRPSSSEKHIQPTSIKTEQQPLHLTMHETAPSVSDAQDLSILSEQQSPCSGSPDENGKRKQRRYRTTFSAYQLDELEKVFARTHYPDVFTREELAQRVILTEARVQVWFQNRRAKWRKQERTSSVHPYSHAAQHVPHNSHPLVHANPYALLAAAAAQQSAENNDAAALMVAMSAQQQALAESIMNPAAAALINPPLMNATSVGATLMPATETGTSQVRSSPAQSPSIKAEHGTARSSSHASANSPTPGAINSSSSSLDSTAKRFLSAPSLPAAAFSPLVASAGGNSPTTDFTLMFGGLQQQLVAANYMQQMQRMATIETLAKQYSGIWAGAAAASAQSHSWPDANMLSVFFSNGVRGTQPISLSNVLQETSSSKK</sequence>
<keyword evidence="3 5" id="KW-0371">Homeobox</keyword>
<feature type="region of interest" description="Disordered" evidence="7">
    <location>
        <begin position="323"/>
        <end position="367"/>
    </location>
</feature>
<dbReference type="FunFam" id="1.10.10.60:FF:000291">
    <property type="entry name" value="ALX homeobox protein 1"/>
    <property type="match status" value="1"/>
</dbReference>
<comment type="subcellular location">
    <subcellularLocation>
        <location evidence="1 5 6">Nucleus</location>
    </subcellularLocation>
</comment>
<feature type="region of interest" description="Disordered" evidence="7">
    <location>
        <begin position="156"/>
        <end position="175"/>
    </location>
</feature>
<evidence type="ECO:0000256" key="7">
    <source>
        <dbReference type="SAM" id="MobiDB-lite"/>
    </source>
</evidence>
<dbReference type="PANTHER" id="PTHR24329">
    <property type="entry name" value="HOMEOBOX PROTEIN ARISTALESS"/>
    <property type="match status" value="1"/>
</dbReference>
<protein>
    <submittedName>
        <fullName evidence="9">Aristaless-related homeobox protein</fullName>
    </submittedName>
</protein>
<evidence type="ECO:0000256" key="3">
    <source>
        <dbReference type="ARBA" id="ARBA00023155"/>
    </source>
</evidence>
<dbReference type="GO" id="GO:0000977">
    <property type="term" value="F:RNA polymerase II transcription regulatory region sequence-specific DNA binding"/>
    <property type="evidence" value="ECO:0007669"/>
    <property type="project" value="TreeGrafter"/>
</dbReference>
<dbReference type="Gene3D" id="1.10.10.60">
    <property type="entry name" value="Homeodomain-like"/>
    <property type="match status" value="1"/>
</dbReference>
<dbReference type="PROSITE" id="PS50071">
    <property type="entry name" value="HOMEOBOX_2"/>
    <property type="match status" value="1"/>
</dbReference>
<evidence type="ECO:0000259" key="8">
    <source>
        <dbReference type="PROSITE" id="PS50071"/>
    </source>
</evidence>
<organism evidence="9">
    <name type="scientific">Ascaris suum</name>
    <name type="common">Pig roundworm</name>
    <name type="synonym">Ascaris lumbricoides</name>
    <dbReference type="NCBI Taxonomy" id="6253"/>
    <lineage>
        <taxon>Eukaryota</taxon>
        <taxon>Metazoa</taxon>
        <taxon>Ecdysozoa</taxon>
        <taxon>Nematoda</taxon>
        <taxon>Chromadorea</taxon>
        <taxon>Rhabditida</taxon>
        <taxon>Spirurina</taxon>
        <taxon>Ascaridomorpha</taxon>
        <taxon>Ascaridoidea</taxon>
        <taxon>Ascarididae</taxon>
        <taxon>Ascaris</taxon>
    </lineage>
</organism>
<keyword evidence="2 5" id="KW-0238">DNA-binding</keyword>
<dbReference type="PROSITE" id="PS00027">
    <property type="entry name" value="HOMEOBOX_1"/>
    <property type="match status" value="1"/>
</dbReference>
<evidence type="ECO:0000256" key="1">
    <source>
        <dbReference type="ARBA" id="ARBA00004123"/>
    </source>
</evidence>
<dbReference type="InterPro" id="IPR017970">
    <property type="entry name" value="Homeobox_CS"/>
</dbReference>
<accession>F1L3N5</accession>
<reference evidence="9" key="1">
    <citation type="journal article" date="2011" name="Genome Res.">
        <title>Deep small RNA sequencing from the nematode Ascaris reveals conservation, functional diversification, and novel developmental profiles.</title>
        <authorList>
            <person name="Wang J."/>
            <person name="Czech B."/>
            <person name="Crunk A."/>
            <person name="Wallace A."/>
            <person name="Mitreva M."/>
            <person name="Hannon G.J."/>
            <person name="Davis R.E."/>
        </authorList>
    </citation>
    <scope>NUCLEOTIDE SEQUENCE</scope>
</reference>
<feature type="domain" description="Homeobox" evidence="8">
    <location>
        <begin position="171"/>
        <end position="231"/>
    </location>
</feature>
<dbReference type="Pfam" id="PF00046">
    <property type="entry name" value="Homeodomain"/>
    <property type="match status" value="1"/>
</dbReference>
<feature type="region of interest" description="Disordered" evidence="7">
    <location>
        <begin position="1"/>
        <end position="21"/>
    </location>
</feature>
<feature type="region of interest" description="Disordered" evidence="7">
    <location>
        <begin position="101"/>
        <end position="132"/>
    </location>
</feature>
<dbReference type="InterPro" id="IPR001356">
    <property type="entry name" value="HD"/>
</dbReference>
<evidence type="ECO:0000256" key="2">
    <source>
        <dbReference type="ARBA" id="ARBA00023125"/>
    </source>
</evidence>
<feature type="compositionally biased region" description="Polar residues" evidence="7">
    <location>
        <begin position="123"/>
        <end position="132"/>
    </location>
</feature>
<feature type="compositionally biased region" description="Polar residues" evidence="7">
    <location>
        <begin position="346"/>
        <end position="367"/>
    </location>
</feature>
<dbReference type="InterPro" id="IPR009057">
    <property type="entry name" value="Homeodomain-like_sf"/>
</dbReference>
<dbReference type="SUPFAM" id="SSF46689">
    <property type="entry name" value="Homeodomain-like"/>
    <property type="match status" value="1"/>
</dbReference>
<feature type="compositionally biased region" description="Polar residues" evidence="7">
    <location>
        <begin position="323"/>
        <end position="338"/>
    </location>
</feature>
<dbReference type="GO" id="GO:0000981">
    <property type="term" value="F:DNA-binding transcription factor activity, RNA polymerase II-specific"/>
    <property type="evidence" value="ECO:0007669"/>
    <property type="project" value="InterPro"/>
</dbReference>
<dbReference type="GO" id="GO:0005634">
    <property type="term" value="C:nucleus"/>
    <property type="evidence" value="ECO:0007669"/>
    <property type="project" value="UniProtKB-SubCell"/>
</dbReference>
<dbReference type="CDD" id="cd00086">
    <property type="entry name" value="homeodomain"/>
    <property type="match status" value="1"/>
</dbReference>
<evidence type="ECO:0000256" key="4">
    <source>
        <dbReference type="ARBA" id="ARBA00023242"/>
    </source>
</evidence>
<dbReference type="SMART" id="SM00389">
    <property type="entry name" value="HOX"/>
    <property type="match status" value="1"/>
</dbReference>